<protein>
    <submittedName>
        <fullName evidence="2">Uncharacterized protein</fullName>
    </submittedName>
</protein>
<comment type="caution">
    <text evidence="2">The sequence shown here is derived from an EMBL/GenBank/DDBJ whole genome shotgun (WGS) entry which is preliminary data.</text>
</comment>
<accession>A0A136LXR5</accession>
<reference evidence="2 3" key="1">
    <citation type="submission" date="2015-02" db="EMBL/GenBank/DDBJ databases">
        <title>Improved understanding of the partial-nitritation anammox process through 23 genomes representing the majority of the microbial community.</title>
        <authorList>
            <person name="Speth D.R."/>
            <person name="In T Zandt M."/>
            <person name="Guerrero Cruz S."/>
            <person name="Jetten M.S."/>
            <person name="Dutilh B.E."/>
        </authorList>
    </citation>
    <scope>NUCLEOTIDE SEQUENCE [LARGE SCALE GENOMIC DNA]</scope>
    <source>
        <strain evidence="2">OLB20</strain>
    </source>
</reference>
<organism evidence="2 3">
    <name type="scientific">candidate division WS6 bacterium OLB20</name>
    <dbReference type="NCBI Taxonomy" id="1617426"/>
    <lineage>
        <taxon>Bacteria</taxon>
        <taxon>Candidatus Dojkabacteria</taxon>
    </lineage>
</organism>
<dbReference type="Proteomes" id="UP000070457">
    <property type="component" value="Unassembled WGS sequence"/>
</dbReference>
<gene>
    <name evidence="2" type="ORF">TR69_WS6001000457</name>
</gene>
<evidence type="ECO:0000313" key="3">
    <source>
        <dbReference type="Proteomes" id="UP000070457"/>
    </source>
</evidence>
<dbReference type="AlphaFoldDB" id="A0A136LXR5"/>
<sequence length="68" mass="7540">MEQLTTTNGSERESTGPVQPMPDHAEATFLNNGASFPVYQPTTPDFAASLKILQELQARPRRIEQVEP</sequence>
<evidence type="ECO:0000256" key="1">
    <source>
        <dbReference type="SAM" id="MobiDB-lite"/>
    </source>
</evidence>
<feature type="region of interest" description="Disordered" evidence="1">
    <location>
        <begin position="1"/>
        <end position="25"/>
    </location>
</feature>
<dbReference type="EMBL" id="JYNZ01000003">
    <property type="protein sequence ID" value="KXK26454.1"/>
    <property type="molecule type" value="Genomic_DNA"/>
</dbReference>
<proteinExistence type="predicted"/>
<name>A0A136LXR5_9BACT</name>
<evidence type="ECO:0000313" key="2">
    <source>
        <dbReference type="EMBL" id="KXK26454.1"/>
    </source>
</evidence>